<dbReference type="InterPro" id="IPR012910">
    <property type="entry name" value="Plug_dom"/>
</dbReference>
<organism evidence="13 14">
    <name type="scientific">Cupriavidus necator (strain ATCC 17699 / DSM 428 / KCTC 22496 / NCIMB 10442 / H16 / Stanier 337)</name>
    <name type="common">Ralstonia eutropha</name>
    <dbReference type="NCBI Taxonomy" id="381666"/>
    <lineage>
        <taxon>Bacteria</taxon>
        <taxon>Pseudomonadati</taxon>
        <taxon>Pseudomonadota</taxon>
        <taxon>Betaproteobacteria</taxon>
        <taxon>Burkholderiales</taxon>
        <taxon>Burkholderiaceae</taxon>
        <taxon>Cupriavidus</taxon>
    </lineage>
</organism>
<evidence type="ECO:0000256" key="10">
    <source>
        <dbReference type="RuleBase" id="RU003357"/>
    </source>
</evidence>
<dbReference type="HOGENOM" id="CLU_016085_0_0_4"/>
<keyword evidence="14" id="KW-1185">Reference proteome</keyword>
<dbReference type="Proteomes" id="UP000008210">
    <property type="component" value="Plasmid megaplasmid pHG1"/>
</dbReference>
<evidence type="ECO:0000256" key="7">
    <source>
        <dbReference type="ARBA" id="ARBA00023136"/>
    </source>
</evidence>
<dbReference type="InterPro" id="IPR036942">
    <property type="entry name" value="Beta-barrel_TonB_sf"/>
</dbReference>
<evidence type="ECO:0000259" key="11">
    <source>
        <dbReference type="Pfam" id="PF00593"/>
    </source>
</evidence>
<dbReference type="PANTHER" id="PTHR30069">
    <property type="entry name" value="TONB-DEPENDENT OUTER MEMBRANE RECEPTOR"/>
    <property type="match status" value="1"/>
</dbReference>
<dbReference type="GO" id="GO:0015344">
    <property type="term" value="F:siderophore uptake transmembrane transporter activity"/>
    <property type="evidence" value="ECO:0007669"/>
    <property type="project" value="TreeGrafter"/>
</dbReference>
<geneLocation type="plasmid" evidence="13 14">
    <name>megaplasmid pHG1</name>
</geneLocation>
<dbReference type="Pfam" id="PF07715">
    <property type="entry name" value="Plug"/>
    <property type="match status" value="1"/>
</dbReference>
<keyword evidence="8 13" id="KW-0675">Receptor</keyword>
<keyword evidence="7 10" id="KW-0472">Membrane</keyword>
<dbReference type="eggNOG" id="COG4772">
    <property type="taxonomic scope" value="Bacteria"/>
</dbReference>
<dbReference type="GO" id="GO:0044718">
    <property type="term" value="P:siderophore transmembrane transport"/>
    <property type="evidence" value="ECO:0007669"/>
    <property type="project" value="TreeGrafter"/>
</dbReference>
<sequence>MIQCAFKIVMKAVGKNCASGQRPGCRDAPQALAPHCGPCLRRPSTLAIGVAVSCCAIPHGASIAGGVQQPEAQLRTVTVQGSQAEADATGEAASQGYVTRGQLENRPLLRPRELLETVPGLIVTQHSGDGKANQYFLRGFNLDHGTDLATTVASMPVNMRTHVHGQGYTDLNFVIPELVSGIAYKKGTYFAEEGDFSAAGAVRIDYVSSLPQGIAQLELGQHGYRRALLADSNQVGPGTLLYGFEWLGENGPWVLPEGVHKLNGVLRYSLPLGGGERLGITAMAYKNAWNSTDQVPQRAIDQGLISRFGHIDPTDGGASSRYSLSADWQRPLQDGQFKANAYMIKSRLQLFSNFTYALNNPERGDQFEQFENRVTTGANASRTWFGTLAGRDTESELGTQLRYERLDPITLNNTAARHSYQQVRSDRVNETSAALYLRNTVQWLPWLRTVAGLRADQFWYGVSSDNPANSGNGRDHIVSPKLSLVLSPTAKTDVFVNWGRGYHSNDVRGATATVDPSTGDPVQKVSVLVPATGCELGVRTGDVLPGLQLSASLWRLNIGSELVFSGDTGTTEPSRPSRRTGIELTAYYVPMAGLIIDADAAFSRARFRDHESIGDYIPESIQTTASMGLSANRGRWSFGARMRYFGPRPLIEDNSVRSASSFLVNLKLGYRVQKNVRIFAEVLNVLGKRANDIDYYYASLLKGETFPLDASGAAAGINDHHIHPAEPRTLRVGITWSF</sequence>
<dbReference type="SUPFAM" id="SSF56935">
    <property type="entry name" value="Porins"/>
    <property type="match status" value="1"/>
</dbReference>
<evidence type="ECO:0000313" key="13">
    <source>
        <dbReference type="EMBL" id="AAP85781.1"/>
    </source>
</evidence>
<evidence type="ECO:0000256" key="6">
    <source>
        <dbReference type="ARBA" id="ARBA00023077"/>
    </source>
</evidence>
<evidence type="ECO:0000313" key="14">
    <source>
        <dbReference type="Proteomes" id="UP000008210"/>
    </source>
</evidence>
<feature type="domain" description="TonB-dependent receptor plug" evidence="12">
    <location>
        <begin position="96"/>
        <end position="201"/>
    </location>
</feature>
<dbReference type="Gene3D" id="2.170.130.10">
    <property type="entry name" value="TonB-dependent receptor, plug domain"/>
    <property type="match status" value="1"/>
</dbReference>
<proteinExistence type="inferred from homology"/>
<evidence type="ECO:0000256" key="2">
    <source>
        <dbReference type="ARBA" id="ARBA00009810"/>
    </source>
</evidence>
<evidence type="ECO:0000256" key="1">
    <source>
        <dbReference type="ARBA" id="ARBA00004571"/>
    </source>
</evidence>
<evidence type="ECO:0000256" key="9">
    <source>
        <dbReference type="ARBA" id="ARBA00023237"/>
    </source>
</evidence>
<keyword evidence="3" id="KW-0813">Transport</keyword>
<gene>
    <name evidence="13" type="ordered locus">PHG028</name>
</gene>
<name>Q7WXT8_CUPNH</name>
<evidence type="ECO:0000256" key="5">
    <source>
        <dbReference type="ARBA" id="ARBA00022692"/>
    </source>
</evidence>
<keyword evidence="5" id="KW-0812">Transmembrane</keyword>
<evidence type="ECO:0000259" key="12">
    <source>
        <dbReference type="Pfam" id="PF07715"/>
    </source>
</evidence>
<evidence type="ECO:0000256" key="8">
    <source>
        <dbReference type="ARBA" id="ARBA00023170"/>
    </source>
</evidence>
<dbReference type="Pfam" id="PF00593">
    <property type="entry name" value="TonB_dep_Rec_b-barrel"/>
    <property type="match status" value="1"/>
</dbReference>
<dbReference type="EMBL" id="AY305378">
    <property type="protein sequence ID" value="AAP85781.1"/>
    <property type="molecule type" value="Genomic_DNA"/>
</dbReference>
<evidence type="ECO:0000256" key="4">
    <source>
        <dbReference type="ARBA" id="ARBA00022452"/>
    </source>
</evidence>
<dbReference type="InterPro" id="IPR000531">
    <property type="entry name" value="Beta-barrel_TonB"/>
</dbReference>
<evidence type="ECO:0000256" key="3">
    <source>
        <dbReference type="ARBA" id="ARBA00022448"/>
    </source>
</evidence>
<dbReference type="KEGG" id="reh:PHG028"/>
<comment type="similarity">
    <text evidence="2 10">Belongs to the TonB-dependent receptor family.</text>
</comment>
<comment type="subcellular location">
    <subcellularLocation>
        <location evidence="1">Cell outer membrane</location>
        <topology evidence="1">Multi-pass membrane protein</topology>
    </subcellularLocation>
</comment>
<protein>
    <submittedName>
        <fullName evidence="13">Putative TonB-dependent outer membrane receptor</fullName>
    </submittedName>
</protein>
<keyword evidence="4" id="KW-1134">Transmembrane beta strand</keyword>
<dbReference type="PANTHER" id="PTHR30069:SF36">
    <property type="entry name" value="BLL6948 PROTEIN"/>
    <property type="match status" value="1"/>
</dbReference>
<reference evidence="13 14" key="1">
    <citation type="journal article" date="2003" name="J. Mol. Biol.">
        <title>Complete nucleotide sequence of pHG1: a Ralstonia eutropha H16 megaplasmid encoding key enzymes of H(2)-based lithoautotrophy and anaerobiosis.</title>
        <authorList>
            <person name="Schwartz E."/>
            <person name="Henne A."/>
            <person name="Cramm R."/>
            <person name="Eitinger T."/>
            <person name="Friedrich B."/>
            <person name="Gottschalk G."/>
        </authorList>
    </citation>
    <scope>NUCLEOTIDE SEQUENCE [LARGE SCALE GENOMIC DNA]</scope>
    <source>
        <strain evidence="14">ATCC 17699 / DSM 428 / KCTC 22496 / NCIMB 10442 / H16 / Stanier 337</strain>
        <plasmid evidence="13 14">megaplasmid pHG1</plasmid>
    </source>
</reference>
<accession>Q7WXT8</accession>
<dbReference type="GO" id="GO:0009279">
    <property type="term" value="C:cell outer membrane"/>
    <property type="evidence" value="ECO:0007669"/>
    <property type="project" value="UniProtKB-SubCell"/>
</dbReference>
<keyword evidence="6 10" id="KW-0798">TonB box</keyword>
<keyword evidence="13" id="KW-0614">Plasmid</keyword>
<dbReference type="InterPro" id="IPR037066">
    <property type="entry name" value="Plug_dom_sf"/>
</dbReference>
<keyword evidence="9" id="KW-0998">Cell outer membrane</keyword>
<dbReference type="AlphaFoldDB" id="Q7WXT8"/>
<feature type="domain" description="TonB-dependent receptor-like beta-barrel" evidence="11">
    <location>
        <begin position="309"/>
        <end position="685"/>
    </location>
</feature>
<dbReference type="Gene3D" id="2.40.170.20">
    <property type="entry name" value="TonB-dependent receptor, beta-barrel domain"/>
    <property type="match status" value="1"/>
</dbReference>
<dbReference type="InterPro" id="IPR039426">
    <property type="entry name" value="TonB-dep_rcpt-like"/>
</dbReference>